<dbReference type="Proteomes" id="UP001549047">
    <property type="component" value="Unassembled WGS sequence"/>
</dbReference>
<gene>
    <name evidence="2" type="ORF">ABID16_004627</name>
</gene>
<keyword evidence="3" id="KW-1185">Reference proteome</keyword>
<sequence>MRHALGGVRVVDFTQIAAGPTCTMLLADLGAQVIKVEAPEGDLGRKLGPGWIGDDASLFHAVNRNKQGIALDLKSPGGVDVARRLAASADVMVESMRPGVMTRLGLGYARVAEDNPRLIYCAISAYGQSGPYAGKAGVDGILQADSGLMSIIGSAGGDPVKVQAPAVDVFSGNVAAMAILAKLHQRNRDGQGGFLDVNLLNAALALQHSSIANYLADCVLPERIGSAAPYSAPNEAFETSDGWIMVAAYNGGRWERLCVQLGCPEIQDDPRFRTSSDRVANRTDMRNILAPCFRSQSTSHWLKKLTEADILCAPVATYANLLEHPQVEANGMITQVSHPRFGMISAPGRWCVDH</sequence>
<dbReference type="PANTHER" id="PTHR48207:SF4">
    <property type="entry name" value="BLL6097 PROTEIN"/>
    <property type="match status" value="1"/>
</dbReference>
<dbReference type="Gene3D" id="3.40.50.10540">
    <property type="entry name" value="Crotonobetainyl-coa:carnitine coa-transferase, domain 1"/>
    <property type="match status" value="1"/>
</dbReference>
<dbReference type="Pfam" id="PF02515">
    <property type="entry name" value="CoA_transf_3"/>
    <property type="match status" value="1"/>
</dbReference>
<protein>
    <submittedName>
        <fullName evidence="2">Crotonobetainyl-CoA:carnitine CoA-transferase CaiB-like acyl-CoA transferase</fullName>
    </submittedName>
</protein>
<dbReference type="PANTHER" id="PTHR48207">
    <property type="entry name" value="SUCCINATE--HYDROXYMETHYLGLUTARATE COA-TRANSFERASE"/>
    <property type="match status" value="1"/>
</dbReference>
<name>A0ABV2J6L5_9HYPH</name>
<comment type="caution">
    <text evidence="2">The sequence shown here is derived from an EMBL/GenBank/DDBJ whole genome shotgun (WGS) entry which is preliminary data.</text>
</comment>
<organism evidence="2 3">
    <name type="scientific">Rhizobium aquaticum</name>
    <dbReference type="NCBI Taxonomy" id="1549636"/>
    <lineage>
        <taxon>Bacteria</taxon>
        <taxon>Pseudomonadati</taxon>
        <taxon>Pseudomonadota</taxon>
        <taxon>Alphaproteobacteria</taxon>
        <taxon>Hyphomicrobiales</taxon>
        <taxon>Rhizobiaceae</taxon>
        <taxon>Rhizobium/Agrobacterium group</taxon>
        <taxon>Rhizobium</taxon>
    </lineage>
</organism>
<dbReference type="Gene3D" id="3.30.1540.10">
    <property type="entry name" value="formyl-coa transferase, domain 3"/>
    <property type="match status" value="1"/>
</dbReference>
<accession>A0ABV2J6L5</accession>
<dbReference type="RefSeq" id="WP_354558730.1">
    <property type="nucleotide sequence ID" value="NZ_JBEPMB010000016.1"/>
</dbReference>
<dbReference type="SUPFAM" id="SSF89796">
    <property type="entry name" value="CoA-transferase family III (CaiB/BaiF)"/>
    <property type="match status" value="1"/>
</dbReference>
<evidence type="ECO:0000313" key="3">
    <source>
        <dbReference type="Proteomes" id="UP001549047"/>
    </source>
</evidence>
<proteinExistence type="predicted"/>
<dbReference type="InterPro" id="IPR050483">
    <property type="entry name" value="CoA-transferase_III_domain"/>
</dbReference>
<keyword evidence="1" id="KW-0808">Transferase</keyword>
<reference evidence="2 3" key="1">
    <citation type="submission" date="2024-06" db="EMBL/GenBank/DDBJ databases">
        <title>Genomic Encyclopedia of Type Strains, Phase IV (KMG-IV): sequencing the most valuable type-strain genomes for metagenomic binning, comparative biology and taxonomic classification.</title>
        <authorList>
            <person name="Goeker M."/>
        </authorList>
    </citation>
    <scope>NUCLEOTIDE SEQUENCE [LARGE SCALE GENOMIC DNA]</scope>
    <source>
        <strain evidence="2 3">DSM 29780</strain>
    </source>
</reference>
<dbReference type="EMBL" id="JBEPMB010000016">
    <property type="protein sequence ID" value="MET3616278.1"/>
    <property type="molecule type" value="Genomic_DNA"/>
</dbReference>
<dbReference type="InterPro" id="IPR044855">
    <property type="entry name" value="CoA-Trfase_III_dom3_sf"/>
</dbReference>
<evidence type="ECO:0000256" key="1">
    <source>
        <dbReference type="ARBA" id="ARBA00022679"/>
    </source>
</evidence>
<evidence type="ECO:0000313" key="2">
    <source>
        <dbReference type="EMBL" id="MET3616278.1"/>
    </source>
</evidence>
<dbReference type="InterPro" id="IPR003673">
    <property type="entry name" value="CoA-Trfase_fam_III"/>
</dbReference>
<dbReference type="InterPro" id="IPR023606">
    <property type="entry name" value="CoA-Trfase_III_dom_1_sf"/>
</dbReference>